<evidence type="ECO:0000256" key="3">
    <source>
        <dbReference type="ARBA" id="ARBA00022989"/>
    </source>
</evidence>
<evidence type="ECO:0000256" key="6">
    <source>
        <dbReference type="SAM" id="MobiDB-lite"/>
    </source>
</evidence>
<dbReference type="AlphaFoldDB" id="A0A0R3U753"/>
<protein>
    <recommendedName>
        <fullName evidence="8">MARVEL domain-containing protein</fullName>
    </recommendedName>
</protein>
<evidence type="ECO:0000256" key="2">
    <source>
        <dbReference type="ARBA" id="ARBA00022692"/>
    </source>
</evidence>
<proteinExistence type="predicted"/>
<feature type="domain" description="MARVEL" evidence="8">
    <location>
        <begin position="139"/>
        <end position="265"/>
    </location>
</feature>
<feature type="compositionally biased region" description="Basic and acidic residues" evidence="6">
    <location>
        <begin position="95"/>
        <end position="110"/>
    </location>
</feature>
<comment type="subcellular location">
    <subcellularLocation>
        <location evidence="1">Membrane</location>
        <topology evidence="1">Multi-pass membrane protein</topology>
    </subcellularLocation>
</comment>
<keyword evidence="3 7" id="KW-1133">Transmembrane helix</keyword>
<evidence type="ECO:0000259" key="8">
    <source>
        <dbReference type="PROSITE" id="PS51225"/>
    </source>
</evidence>
<dbReference type="Proteomes" id="UP000267029">
    <property type="component" value="Unassembled WGS sequence"/>
</dbReference>
<evidence type="ECO:0000256" key="4">
    <source>
        <dbReference type="ARBA" id="ARBA00023136"/>
    </source>
</evidence>
<keyword evidence="2 5" id="KW-0812">Transmembrane</keyword>
<keyword evidence="10" id="KW-1185">Reference proteome</keyword>
<dbReference type="GO" id="GO:0016020">
    <property type="term" value="C:membrane"/>
    <property type="evidence" value="ECO:0007669"/>
    <property type="project" value="UniProtKB-SubCell"/>
</dbReference>
<dbReference type="EMBL" id="UXSR01000463">
    <property type="protein sequence ID" value="VDD76645.1"/>
    <property type="molecule type" value="Genomic_DNA"/>
</dbReference>
<accession>A0A0R3U753</accession>
<evidence type="ECO:0000256" key="5">
    <source>
        <dbReference type="PROSITE-ProRule" id="PRU00581"/>
    </source>
</evidence>
<feature type="transmembrane region" description="Helical" evidence="7">
    <location>
        <begin position="137"/>
        <end position="165"/>
    </location>
</feature>
<evidence type="ECO:0000313" key="10">
    <source>
        <dbReference type="Proteomes" id="UP000267029"/>
    </source>
</evidence>
<feature type="region of interest" description="Disordered" evidence="6">
    <location>
        <begin position="1"/>
        <end position="110"/>
    </location>
</feature>
<feature type="transmembrane region" description="Helical" evidence="7">
    <location>
        <begin position="207"/>
        <end position="228"/>
    </location>
</feature>
<feature type="transmembrane region" description="Helical" evidence="7">
    <location>
        <begin position="240"/>
        <end position="259"/>
    </location>
</feature>
<gene>
    <name evidence="9" type="ORF">MCOS_LOCUS2648</name>
</gene>
<evidence type="ECO:0000256" key="1">
    <source>
        <dbReference type="ARBA" id="ARBA00004141"/>
    </source>
</evidence>
<feature type="compositionally biased region" description="Basic and acidic residues" evidence="6">
    <location>
        <begin position="63"/>
        <end position="74"/>
    </location>
</feature>
<reference evidence="9 10" key="1">
    <citation type="submission" date="2018-10" db="EMBL/GenBank/DDBJ databases">
        <authorList>
            <consortium name="Pathogen Informatics"/>
        </authorList>
    </citation>
    <scope>NUCLEOTIDE SEQUENCE [LARGE SCALE GENOMIC DNA]</scope>
</reference>
<dbReference type="PROSITE" id="PS51225">
    <property type="entry name" value="MARVEL"/>
    <property type="match status" value="1"/>
</dbReference>
<evidence type="ECO:0000256" key="7">
    <source>
        <dbReference type="SAM" id="Phobius"/>
    </source>
</evidence>
<feature type="transmembrane region" description="Helical" evidence="7">
    <location>
        <begin position="171"/>
        <end position="195"/>
    </location>
</feature>
<sequence>MERQGNEEQQQPDVGDFGGAGLRKKTPRSSQISEGKQQRDVGDSAEAGDIEAGLRATAPQGSRTDEGEPRKSEGDLANADDTEADIQEKPPLNSRIDEEEHPQDDGDFARAGEFDKFDFKQYARKDRVTKIIMTSDIGYFTSLPGVCEMLIFLFDLIGMILAVAPYQGGPYFAFIVFASLFGWVSAGVIFFTKLCYASHHMNINYRIYVCVHLSIVAAIGFIATVLASNQSLYGMRKLDISMAVFIGVSTALYILDLAYNVTAYFF</sequence>
<dbReference type="InterPro" id="IPR008253">
    <property type="entry name" value="Marvel"/>
</dbReference>
<name>A0A0R3U753_MESCO</name>
<evidence type="ECO:0000313" key="9">
    <source>
        <dbReference type="EMBL" id="VDD76645.1"/>
    </source>
</evidence>
<keyword evidence="4 5" id="KW-0472">Membrane</keyword>
<organism evidence="9 10">
    <name type="scientific">Mesocestoides corti</name>
    <name type="common">Flatworm</name>
    <dbReference type="NCBI Taxonomy" id="53468"/>
    <lineage>
        <taxon>Eukaryota</taxon>
        <taxon>Metazoa</taxon>
        <taxon>Spiralia</taxon>
        <taxon>Lophotrochozoa</taxon>
        <taxon>Platyhelminthes</taxon>
        <taxon>Cestoda</taxon>
        <taxon>Eucestoda</taxon>
        <taxon>Cyclophyllidea</taxon>
        <taxon>Mesocestoididae</taxon>
        <taxon>Mesocestoides</taxon>
    </lineage>
</organism>